<name>A0A9J6A7G5_SOLCO</name>
<dbReference type="OrthoDB" id="696485at2759"/>
<protein>
    <submittedName>
        <fullName evidence="1">Uncharacterized protein</fullName>
    </submittedName>
</protein>
<keyword evidence="2" id="KW-1185">Reference proteome</keyword>
<comment type="caution">
    <text evidence="1">The sequence shown here is derived from an EMBL/GenBank/DDBJ whole genome shotgun (WGS) entry which is preliminary data.</text>
</comment>
<evidence type="ECO:0000313" key="2">
    <source>
        <dbReference type="Proteomes" id="UP000824120"/>
    </source>
</evidence>
<proteinExistence type="predicted"/>
<organism evidence="1 2">
    <name type="scientific">Solanum commersonii</name>
    <name type="common">Commerson's wild potato</name>
    <name type="synonym">Commerson's nightshade</name>
    <dbReference type="NCBI Taxonomy" id="4109"/>
    <lineage>
        <taxon>Eukaryota</taxon>
        <taxon>Viridiplantae</taxon>
        <taxon>Streptophyta</taxon>
        <taxon>Embryophyta</taxon>
        <taxon>Tracheophyta</taxon>
        <taxon>Spermatophyta</taxon>
        <taxon>Magnoliopsida</taxon>
        <taxon>eudicotyledons</taxon>
        <taxon>Gunneridae</taxon>
        <taxon>Pentapetalae</taxon>
        <taxon>asterids</taxon>
        <taxon>lamiids</taxon>
        <taxon>Solanales</taxon>
        <taxon>Solanaceae</taxon>
        <taxon>Solanoideae</taxon>
        <taxon>Solaneae</taxon>
        <taxon>Solanum</taxon>
    </lineage>
</organism>
<dbReference type="Proteomes" id="UP000824120">
    <property type="component" value="Chromosome 2"/>
</dbReference>
<dbReference type="AlphaFoldDB" id="A0A9J6A7G5"/>
<accession>A0A9J6A7G5</accession>
<reference evidence="1 2" key="1">
    <citation type="submission" date="2020-09" db="EMBL/GenBank/DDBJ databases">
        <title>De no assembly of potato wild relative species, Solanum commersonii.</title>
        <authorList>
            <person name="Cho K."/>
        </authorList>
    </citation>
    <scope>NUCLEOTIDE SEQUENCE [LARGE SCALE GENOMIC DNA]</scope>
    <source>
        <strain evidence="1">LZ3.2</strain>
        <tissue evidence="1">Leaf</tissue>
    </source>
</reference>
<evidence type="ECO:0000313" key="1">
    <source>
        <dbReference type="EMBL" id="KAG5620465.1"/>
    </source>
</evidence>
<gene>
    <name evidence="1" type="ORF">H5410_005683</name>
</gene>
<sequence length="142" mass="16532">MPRYVIASTQGWNLSFRRFLNDWEIERVASLLEKLGGTSLDANATDRVIWKHNKEGKFTVNCAYKHSCRNFFSTSPVKVAPYQSTANLFSCWSRRGGSKTQKKWWELIPSCIWWSVWRERNGRNGRCLKIDPIPFTKENGIA</sequence>
<dbReference type="EMBL" id="JACXVP010000002">
    <property type="protein sequence ID" value="KAG5620465.1"/>
    <property type="molecule type" value="Genomic_DNA"/>
</dbReference>